<dbReference type="InterPro" id="IPR050087">
    <property type="entry name" value="AON_synthase_class-II"/>
</dbReference>
<dbReference type="EMBL" id="FJOG01000027">
    <property type="protein sequence ID" value="CZR64620.1"/>
    <property type="molecule type" value="Genomic_DNA"/>
</dbReference>
<keyword evidence="11" id="KW-1185">Reference proteome</keyword>
<name>A0A1L7XHV1_9HELO</name>
<dbReference type="PANTHER" id="PTHR13693">
    <property type="entry name" value="CLASS II AMINOTRANSFERASE/8-AMINO-7-OXONONANOATE SYNTHASE"/>
    <property type="match status" value="1"/>
</dbReference>
<dbReference type="PROSITE" id="PS00599">
    <property type="entry name" value="AA_TRANSFER_CLASS_2"/>
    <property type="match status" value="1"/>
</dbReference>
<feature type="transmembrane region" description="Helical" evidence="8">
    <location>
        <begin position="45"/>
        <end position="64"/>
    </location>
</feature>
<evidence type="ECO:0000256" key="1">
    <source>
        <dbReference type="ARBA" id="ARBA00001933"/>
    </source>
</evidence>
<dbReference type="Gene3D" id="3.90.1150.10">
    <property type="entry name" value="Aspartate Aminotransferase, domain 1"/>
    <property type="match status" value="1"/>
</dbReference>
<evidence type="ECO:0000256" key="2">
    <source>
        <dbReference type="ARBA" id="ARBA00008392"/>
    </source>
</evidence>
<evidence type="ECO:0000313" key="11">
    <source>
        <dbReference type="Proteomes" id="UP000184330"/>
    </source>
</evidence>
<proteinExistence type="inferred from homology"/>
<sequence length="561" mass="62389">MAISKPRDHGEAEYGLLGSQAHEFVCEPRPENILFPETRMDAPPFYIILTTYLGVLILIIFGRIRDFFGRRFKANDYLHLQVQNGYAPLYSDYDDFFTRRLKLRIDDCFARPCKGVPGRYLTLLERTSDDFNKHYRLTGNTVQALNMASYNYLGFARSNDSCSDAVEKIVRSHGLSYASSQTCVGTSDLLLQVEDQVASFVGKEAALLCSMGFQTNCSTLPCLATEGCLILSDELNHASLRMGARISGATIRSFHHNDMDDLERSLRRAISEGQPGSDEPWKKILLVVEGIYSMEGTMCNLPGIVALKEKYKCYLFMDEAHSIGAIGPRGRGVCDFFGICPSRVDVLMGTFSKSFGAVGGYIAGDREMISKLRISSPDTCFGEAPSPPILKQISSALKIMTSAEGEGRLRRLAFNSRYLRLGLKRLGFIIYGQDDSPIVPLLIYNTAKIAAFSREMLRRNIATVVVAFPATPMESARARLCLSAAHTKDDLDRVLKACDEIGDLLLLKLSSGVGGGSYPANLEPQTSFWRKHKIEGNKNRPRWRLEDVIERGVSDVQLPLT</sequence>
<dbReference type="Gene3D" id="3.40.640.10">
    <property type="entry name" value="Type I PLP-dependent aspartate aminotransferase-like (Major domain)"/>
    <property type="match status" value="1"/>
</dbReference>
<dbReference type="CDD" id="cd06454">
    <property type="entry name" value="KBL_like"/>
    <property type="match status" value="1"/>
</dbReference>
<dbReference type="InterPro" id="IPR015421">
    <property type="entry name" value="PyrdxlP-dep_Trfase_major"/>
</dbReference>
<dbReference type="GO" id="GO:0004758">
    <property type="term" value="F:serine C-palmitoyltransferase activity"/>
    <property type="evidence" value="ECO:0007669"/>
    <property type="project" value="UniProtKB-EC"/>
</dbReference>
<dbReference type="InterPro" id="IPR015424">
    <property type="entry name" value="PyrdxlP-dep_Trfase"/>
</dbReference>
<gene>
    <name evidence="10" type="ORF">PAC_14518</name>
</gene>
<evidence type="ECO:0000256" key="4">
    <source>
        <dbReference type="ARBA" id="ARBA00022679"/>
    </source>
</evidence>
<dbReference type="Pfam" id="PF00155">
    <property type="entry name" value="Aminotran_1_2"/>
    <property type="match status" value="1"/>
</dbReference>
<dbReference type="GO" id="GO:0030170">
    <property type="term" value="F:pyridoxal phosphate binding"/>
    <property type="evidence" value="ECO:0007669"/>
    <property type="project" value="InterPro"/>
</dbReference>
<dbReference type="STRING" id="576137.A0A1L7XHV1"/>
<evidence type="ECO:0000256" key="3">
    <source>
        <dbReference type="ARBA" id="ARBA00013220"/>
    </source>
</evidence>
<evidence type="ECO:0000256" key="5">
    <source>
        <dbReference type="ARBA" id="ARBA00022898"/>
    </source>
</evidence>
<dbReference type="GO" id="GO:0017059">
    <property type="term" value="C:serine palmitoyltransferase complex"/>
    <property type="evidence" value="ECO:0007669"/>
    <property type="project" value="TreeGrafter"/>
</dbReference>
<comment type="catalytic activity">
    <reaction evidence="6">
        <text>L-serine + hexadecanoyl-CoA + H(+) = 3-oxosphinganine + CO2 + CoA</text>
        <dbReference type="Rhea" id="RHEA:14761"/>
        <dbReference type="ChEBI" id="CHEBI:15378"/>
        <dbReference type="ChEBI" id="CHEBI:16526"/>
        <dbReference type="ChEBI" id="CHEBI:33384"/>
        <dbReference type="ChEBI" id="CHEBI:57287"/>
        <dbReference type="ChEBI" id="CHEBI:57379"/>
        <dbReference type="ChEBI" id="CHEBI:58299"/>
        <dbReference type="EC" id="2.3.1.50"/>
    </reaction>
</comment>
<dbReference type="AlphaFoldDB" id="A0A1L7XHV1"/>
<keyword evidence="8" id="KW-1133">Transmembrane helix</keyword>
<keyword evidence="4 10" id="KW-0808">Transferase</keyword>
<dbReference type="InterPro" id="IPR004839">
    <property type="entry name" value="Aminotransferase_I/II_large"/>
</dbReference>
<feature type="domain" description="Aminotransferase class I/classII large" evidence="9">
    <location>
        <begin position="145"/>
        <end position="497"/>
    </location>
</feature>
<evidence type="ECO:0000256" key="7">
    <source>
        <dbReference type="RuleBase" id="RU003693"/>
    </source>
</evidence>
<keyword evidence="5 7" id="KW-0663">Pyridoxal phosphate</keyword>
<dbReference type="PANTHER" id="PTHR13693:SF3">
    <property type="entry name" value="LD36009P"/>
    <property type="match status" value="1"/>
</dbReference>
<dbReference type="Proteomes" id="UP000184330">
    <property type="component" value="Unassembled WGS sequence"/>
</dbReference>
<dbReference type="SUPFAM" id="SSF53383">
    <property type="entry name" value="PLP-dependent transferases"/>
    <property type="match status" value="1"/>
</dbReference>
<dbReference type="EC" id="2.3.1.50" evidence="3"/>
<dbReference type="OrthoDB" id="65434at2759"/>
<reference evidence="10 11" key="1">
    <citation type="submission" date="2016-03" db="EMBL/GenBank/DDBJ databases">
        <authorList>
            <person name="Ploux O."/>
        </authorList>
    </citation>
    <scope>NUCLEOTIDE SEQUENCE [LARGE SCALE GENOMIC DNA]</scope>
    <source>
        <strain evidence="10 11">UAMH 11012</strain>
    </source>
</reference>
<dbReference type="GO" id="GO:0016020">
    <property type="term" value="C:membrane"/>
    <property type="evidence" value="ECO:0007669"/>
    <property type="project" value="GOC"/>
</dbReference>
<evidence type="ECO:0000313" key="10">
    <source>
        <dbReference type="EMBL" id="CZR64620.1"/>
    </source>
</evidence>
<dbReference type="InterPro" id="IPR015422">
    <property type="entry name" value="PyrdxlP-dep_Trfase_small"/>
</dbReference>
<protein>
    <recommendedName>
        <fullName evidence="3">serine C-palmitoyltransferase</fullName>
        <ecNumber evidence="3">2.3.1.50</ecNumber>
    </recommendedName>
</protein>
<dbReference type="GO" id="GO:0046513">
    <property type="term" value="P:ceramide biosynthetic process"/>
    <property type="evidence" value="ECO:0007669"/>
    <property type="project" value="TreeGrafter"/>
</dbReference>
<evidence type="ECO:0000256" key="6">
    <source>
        <dbReference type="ARBA" id="ARBA00048528"/>
    </source>
</evidence>
<accession>A0A1L7XHV1</accession>
<dbReference type="InterPro" id="IPR001917">
    <property type="entry name" value="Aminotrans_II_pyridoxalP_BS"/>
</dbReference>
<evidence type="ECO:0000259" key="9">
    <source>
        <dbReference type="Pfam" id="PF00155"/>
    </source>
</evidence>
<dbReference type="GO" id="GO:0046512">
    <property type="term" value="P:sphingosine biosynthetic process"/>
    <property type="evidence" value="ECO:0007669"/>
    <property type="project" value="TreeGrafter"/>
</dbReference>
<comment type="cofactor">
    <cofactor evidence="1 7">
        <name>pyridoxal 5'-phosphate</name>
        <dbReference type="ChEBI" id="CHEBI:597326"/>
    </cofactor>
</comment>
<evidence type="ECO:0000256" key="8">
    <source>
        <dbReference type="SAM" id="Phobius"/>
    </source>
</evidence>
<comment type="similarity">
    <text evidence="2 7">Belongs to the class-II pyridoxal-phosphate-dependent aminotransferase family.</text>
</comment>
<keyword evidence="8" id="KW-0812">Transmembrane</keyword>
<organism evidence="10 11">
    <name type="scientific">Phialocephala subalpina</name>
    <dbReference type="NCBI Taxonomy" id="576137"/>
    <lineage>
        <taxon>Eukaryota</taxon>
        <taxon>Fungi</taxon>
        <taxon>Dikarya</taxon>
        <taxon>Ascomycota</taxon>
        <taxon>Pezizomycotina</taxon>
        <taxon>Leotiomycetes</taxon>
        <taxon>Helotiales</taxon>
        <taxon>Mollisiaceae</taxon>
        <taxon>Phialocephala</taxon>
        <taxon>Phialocephala fortinii species complex</taxon>
    </lineage>
</organism>
<keyword evidence="8" id="KW-0472">Membrane</keyword>